<dbReference type="PROSITE" id="PS50879">
    <property type="entry name" value="RNASE_H_1"/>
    <property type="match status" value="1"/>
</dbReference>
<keyword evidence="5" id="KW-0378">Hydrolase</keyword>
<dbReference type="PANTHER" id="PTHR41694">
    <property type="entry name" value="ENDOGENOUS RETROVIRUS GROUP K MEMBER POL PROTEIN"/>
    <property type="match status" value="1"/>
</dbReference>
<feature type="domain" description="RNase H type-1" evidence="7">
    <location>
        <begin position="16"/>
        <end position="109"/>
    </location>
</feature>
<comment type="caution">
    <text evidence="8">The sequence shown here is derived from an EMBL/GenBank/DDBJ whole genome shotgun (WGS) entry which is preliminary data.</text>
</comment>
<accession>A0A7K9TLR0</accession>
<keyword evidence="4" id="KW-0255">Endonuclease</keyword>
<proteinExistence type="predicted"/>
<dbReference type="Pfam" id="PF00075">
    <property type="entry name" value="RNase_H"/>
    <property type="match status" value="1"/>
</dbReference>
<dbReference type="Proteomes" id="UP000566440">
    <property type="component" value="Unassembled WGS sequence"/>
</dbReference>
<name>A0A7K9TLR0_9PICI</name>
<feature type="non-terminal residue" evidence="8">
    <location>
        <position position="109"/>
    </location>
</feature>
<keyword evidence="6" id="KW-0695">RNA-directed DNA polymerase</keyword>
<reference evidence="8 9" key="1">
    <citation type="submission" date="2019-09" db="EMBL/GenBank/DDBJ databases">
        <title>Bird 10,000 Genomes (B10K) Project - Family phase.</title>
        <authorList>
            <person name="Zhang G."/>
        </authorList>
    </citation>
    <scope>NUCLEOTIDE SEQUENCE [LARGE SCALE GENOMIC DNA]</scope>
    <source>
        <strain evidence="8">B10K-DU-001-62</strain>
        <tissue evidence="8">Muscle</tissue>
    </source>
</reference>
<dbReference type="Gene3D" id="3.30.420.10">
    <property type="entry name" value="Ribonuclease H-like superfamily/Ribonuclease H"/>
    <property type="match status" value="1"/>
</dbReference>
<feature type="non-terminal residue" evidence="8">
    <location>
        <position position="1"/>
    </location>
</feature>
<dbReference type="GO" id="GO:0003964">
    <property type="term" value="F:RNA-directed DNA polymerase activity"/>
    <property type="evidence" value="ECO:0007669"/>
    <property type="project" value="UniProtKB-KW"/>
</dbReference>
<dbReference type="InterPro" id="IPR036397">
    <property type="entry name" value="RNaseH_sf"/>
</dbReference>
<evidence type="ECO:0000256" key="3">
    <source>
        <dbReference type="ARBA" id="ARBA00022722"/>
    </source>
</evidence>
<evidence type="ECO:0000256" key="6">
    <source>
        <dbReference type="ARBA" id="ARBA00022918"/>
    </source>
</evidence>
<dbReference type="SUPFAM" id="SSF53098">
    <property type="entry name" value="Ribonuclease H-like"/>
    <property type="match status" value="1"/>
</dbReference>
<evidence type="ECO:0000256" key="2">
    <source>
        <dbReference type="ARBA" id="ARBA00022695"/>
    </source>
</evidence>
<evidence type="ECO:0000313" key="9">
    <source>
        <dbReference type="Proteomes" id="UP000566440"/>
    </source>
</evidence>
<keyword evidence="3" id="KW-0540">Nuclease</keyword>
<dbReference type="OrthoDB" id="9395371at2759"/>
<dbReference type="InterPro" id="IPR012337">
    <property type="entry name" value="RNaseH-like_sf"/>
</dbReference>
<protein>
    <submittedName>
        <fullName evidence="8">POK19 protein</fullName>
    </submittedName>
</protein>
<sequence>QDWDWVVKPLRSETPLSEATTVYTDAGKKSRKAVITWRQDGQWQYKLIDADSTDSLQTLELLAVVWAILMFSGPLNVVTDSFYVAGVVQRIEDAAVREVQNKRLYQLLL</sequence>
<keyword evidence="2" id="KW-0548">Nucleotidyltransferase</keyword>
<evidence type="ECO:0000256" key="5">
    <source>
        <dbReference type="ARBA" id="ARBA00022801"/>
    </source>
</evidence>
<dbReference type="AlphaFoldDB" id="A0A7K9TLR0"/>
<dbReference type="PANTHER" id="PTHR41694:SF3">
    <property type="entry name" value="RNA-DIRECTED DNA POLYMERASE-RELATED"/>
    <property type="match status" value="1"/>
</dbReference>
<evidence type="ECO:0000259" key="7">
    <source>
        <dbReference type="PROSITE" id="PS50879"/>
    </source>
</evidence>
<dbReference type="GO" id="GO:0004523">
    <property type="term" value="F:RNA-DNA hybrid ribonuclease activity"/>
    <property type="evidence" value="ECO:0007669"/>
    <property type="project" value="InterPro"/>
</dbReference>
<dbReference type="EMBL" id="VWZX01019858">
    <property type="protein sequence ID" value="NXI48663.1"/>
    <property type="molecule type" value="Genomic_DNA"/>
</dbReference>
<keyword evidence="9" id="KW-1185">Reference proteome</keyword>
<dbReference type="InterPro" id="IPR002156">
    <property type="entry name" value="RNaseH_domain"/>
</dbReference>
<dbReference type="GO" id="GO:0035613">
    <property type="term" value="F:RNA stem-loop binding"/>
    <property type="evidence" value="ECO:0007669"/>
    <property type="project" value="TreeGrafter"/>
</dbReference>
<organism evidence="8 9">
    <name type="scientific">Galbula dea</name>
    <dbReference type="NCBI Taxonomy" id="1109041"/>
    <lineage>
        <taxon>Eukaryota</taxon>
        <taxon>Metazoa</taxon>
        <taxon>Chordata</taxon>
        <taxon>Craniata</taxon>
        <taxon>Vertebrata</taxon>
        <taxon>Euteleostomi</taxon>
        <taxon>Archelosauria</taxon>
        <taxon>Archosauria</taxon>
        <taxon>Dinosauria</taxon>
        <taxon>Saurischia</taxon>
        <taxon>Theropoda</taxon>
        <taxon>Coelurosauria</taxon>
        <taxon>Aves</taxon>
        <taxon>Neognathae</taxon>
        <taxon>Neoaves</taxon>
        <taxon>Telluraves</taxon>
        <taxon>Coraciimorphae</taxon>
        <taxon>Piciformes</taxon>
        <taxon>Galbulidae</taxon>
        <taxon>Galbula</taxon>
    </lineage>
</organism>
<gene>
    <name evidence="8" type="primary">Ervk19_6</name>
    <name evidence="8" type="ORF">GALDEA_R15494</name>
</gene>
<evidence type="ECO:0000313" key="8">
    <source>
        <dbReference type="EMBL" id="NXI48663.1"/>
    </source>
</evidence>
<evidence type="ECO:0000256" key="4">
    <source>
        <dbReference type="ARBA" id="ARBA00022759"/>
    </source>
</evidence>
<evidence type="ECO:0000256" key="1">
    <source>
        <dbReference type="ARBA" id="ARBA00022679"/>
    </source>
</evidence>
<keyword evidence="1" id="KW-0808">Transferase</keyword>